<sequence>MGKGAQIPPKGRLAATGQYLPKSGGCISTSKSGKACQRPRESKLIPYCKQCMEKGDPSLKAVKHPRFGKILIATRNLPKGYYVAWWGKLWKKKGIPKKRMEWALETTKGMVDAVPFPGSLLKFCACPGPSELPTIDFAPNSDLLLKSREKLAAVIFRTLRPIPRHWQVDMMYNKDEKSTDEFFKERGVARGDVGTKRYPAVRKKKAGPAAWSRKAKPMKTKSKGTR</sequence>
<evidence type="ECO:0000313" key="3">
    <source>
        <dbReference type="Proteomes" id="UP001178507"/>
    </source>
</evidence>
<organism evidence="2 3">
    <name type="scientific">Effrenium voratum</name>
    <dbReference type="NCBI Taxonomy" id="2562239"/>
    <lineage>
        <taxon>Eukaryota</taxon>
        <taxon>Sar</taxon>
        <taxon>Alveolata</taxon>
        <taxon>Dinophyceae</taxon>
        <taxon>Suessiales</taxon>
        <taxon>Symbiodiniaceae</taxon>
        <taxon>Effrenium</taxon>
    </lineage>
</organism>
<dbReference type="EMBL" id="CAUJNA010003444">
    <property type="protein sequence ID" value="CAJ1402231.1"/>
    <property type="molecule type" value="Genomic_DNA"/>
</dbReference>
<gene>
    <name evidence="2" type="ORF">EVOR1521_LOCUS25165</name>
</gene>
<dbReference type="Proteomes" id="UP001178507">
    <property type="component" value="Unassembled WGS sequence"/>
</dbReference>
<reference evidence="2" key="1">
    <citation type="submission" date="2023-08" db="EMBL/GenBank/DDBJ databases">
        <authorList>
            <person name="Chen Y."/>
            <person name="Shah S."/>
            <person name="Dougan E. K."/>
            <person name="Thang M."/>
            <person name="Chan C."/>
        </authorList>
    </citation>
    <scope>NUCLEOTIDE SEQUENCE</scope>
</reference>
<accession>A0AA36NGD1</accession>
<evidence type="ECO:0000313" key="2">
    <source>
        <dbReference type="EMBL" id="CAJ1402231.1"/>
    </source>
</evidence>
<feature type="region of interest" description="Disordered" evidence="1">
    <location>
        <begin position="194"/>
        <end position="226"/>
    </location>
</feature>
<proteinExistence type="predicted"/>
<keyword evidence="3" id="KW-1185">Reference proteome</keyword>
<name>A0AA36NGD1_9DINO</name>
<feature type="compositionally biased region" description="Basic residues" evidence="1">
    <location>
        <begin position="213"/>
        <end position="226"/>
    </location>
</feature>
<protein>
    <submittedName>
        <fullName evidence="2">Uncharacterized protein</fullName>
    </submittedName>
</protein>
<evidence type="ECO:0000256" key="1">
    <source>
        <dbReference type="SAM" id="MobiDB-lite"/>
    </source>
</evidence>
<comment type="caution">
    <text evidence="2">The sequence shown here is derived from an EMBL/GenBank/DDBJ whole genome shotgun (WGS) entry which is preliminary data.</text>
</comment>
<dbReference type="AlphaFoldDB" id="A0AA36NGD1"/>